<dbReference type="Gene3D" id="1.10.510.10">
    <property type="entry name" value="Transferase(Phosphotransferase) domain 1"/>
    <property type="match status" value="1"/>
</dbReference>
<dbReference type="PROSITE" id="PS00107">
    <property type="entry name" value="PROTEIN_KINASE_ATP"/>
    <property type="match status" value="1"/>
</dbReference>
<evidence type="ECO:0000259" key="4">
    <source>
        <dbReference type="PROSITE" id="PS50011"/>
    </source>
</evidence>
<dbReference type="InterPro" id="IPR017441">
    <property type="entry name" value="Protein_kinase_ATP_BS"/>
</dbReference>
<dbReference type="SMART" id="SM00220">
    <property type="entry name" value="S_TKc"/>
    <property type="match status" value="1"/>
</dbReference>
<dbReference type="InterPro" id="IPR011009">
    <property type="entry name" value="Kinase-like_dom_sf"/>
</dbReference>
<dbReference type="RefSeq" id="WP_119762149.1">
    <property type="nucleotide sequence ID" value="NZ_QYUJ01000014.1"/>
</dbReference>
<name>A0A418V547_9DEIO</name>
<dbReference type="Pfam" id="PF00069">
    <property type="entry name" value="Pkinase"/>
    <property type="match status" value="1"/>
</dbReference>
<keyword evidence="6" id="KW-1185">Reference proteome</keyword>
<accession>A0A418V547</accession>
<sequence length="252" mass="27986">MTIAGRVIGDGVKLVRLLGRGSHSVVYFGVTREGQPCAVKIFPPHLALFAEREFRHALNLNHPRMAHVQAQITFDTAPALITTYARGVTLFERYTHKPALVEERQAFLLTLSHVLDALHFLHDRGLVHRDIKPDNIMVEPDGSAKLVDFDLSGPAYEGMAMPTRIGTAAFLSPEARRGDSLGPENDLYGVGVLLGWGIHGQLPEVGEALPPTRDPLTPLWRALTREDPRKRPHDATEVKKALLELALRTYLY</sequence>
<organism evidence="5 6">
    <name type="scientific">Deinococcus cavernae</name>
    <dbReference type="NCBI Taxonomy" id="2320857"/>
    <lineage>
        <taxon>Bacteria</taxon>
        <taxon>Thermotogati</taxon>
        <taxon>Deinococcota</taxon>
        <taxon>Deinococci</taxon>
        <taxon>Deinococcales</taxon>
        <taxon>Deinococcaceae</taxon>
        <taxon>Deinococcus</taxon>
    </lineage>
</organism>
<dbReference type="PANTHER" id="PTHR24347">
    <property type="entry name" value="SERINE/THREONINE-PROTEIN KINASE"/>
    <property type="match status" value="1"/>
</dbReference>
<feature type="domain" description="Protein kinase" evidence="4">
    <location>
        <begin position="12"/>
        <end position="252"/>
    </location>
</feature>
<dbReference type="InterPro" id="IPR008271">
    <property type="entry name" value="Ser/Thr_kinase_AS"/>
</dbReference>
<protein>
    <submittedName>
        <fullName evidence="5">Serine/threonine protein kinase</fullName>
    </submittedName>
</protein>
<dbReference type="AlphaFoldDB" id="A0A418V547"/>
<dbReference type="InterPro" id="IPR000719">
    <property type="entry name" value="Prot_kinase_dom"/>
</dbReference>
<dbReference type="CDD" id="cd14014">
    <property type="entry name" value="STKc_PknB_like"/>
    <property type="match status" value="1"/>
</dbReference>
<keyword evidence="5" id="KW-0418">Kinase</keyword>
<evidence type="ECO:0000256" key="1">
    <source>
        <dbReference type="ARBA" id="ARBA00022741"/>
    </source>
</evidence>
<evidence type="ECO:0000256" key="2">
    <source>
        <dbReference type="ARBA" id="ARBA00022840"/>
    </source>
</evidence>
<evidence type="ECO:0000313" key="5">
    <source>
        <dbReference type="EMBL" id="RJF71209.1"/>
    </source>
</evidence>
<evidence type="ECO:0000256" key="3">
    <source>
        <dbReference type="PROSITE-ProRule" id="PRU10141"/>
    </source>
</evidence>
<dbReference type="Proteomes" id="UP000286287">
    <property type="component" value="Unassembled WGS sequence"/>
</dbReference>
<dbReference type="PROSITE" id="PS50011">
    <property type="entry name" value="PROTEIN_KINASE_DOM"/>
    <property type="match status" value="1"/>
</dbReference>
<keyword evidence="1 3" id="KW-0547">Nucleotide-binding</keyword>
<keyword evidence="2 3" id="KW-0067">ATP-binding</keyword>
<comment type="caution">
    <text evidence="5">The sequence shown here is derived from an EMBL/GenBank/DDBJ whole genome shotgun (WGS) entry which is preliminary data.</text>
</comment>
<dbReference type="EMBL" id="QYUJ01000014">
    <property type="protein sequence ID" value="RJF71209.1"/>
    <property type="molecule type" value="Genomic_DNA"/>
</dbReference>
<proteinExistence type="predicted"/>
<keyword evidence="5" id="KW-0723">Serine/threonine-protein kinase</keyword>
<dbReference type="GO" id="GO:0004674">
    <property type="term" value="F:protein serine/threonine kinase activity"/>
    <property type="evidence" value="ECO:0007669"/>
    <property type="project" value="UniProtKB-KW"/>
</dbReference>
<reference evidence="5 6" key="1">
    <citation type="submission" date="2018-09" db="EMBL/GenBank/DDBJ databases">
        <authorList>
            <person name="Zhu H."/>
        </authorList>
    </citation>
    <scope>NUCLEOTIDE SEQUENCE [LARGE SCALE GENOMIC DNA]</scope>
    <source>
        <strain evidence="5 6">K2S05-167</strain>
    </source>
</reference>
<dbReference type="OrthoDB" id="9801841at2"/>
<gene>
    <name evidence="5" type="ORF">D3875_06120</name>
</gene>
<dbReference type="PROSITE" id="PS00108">
    <property type="entry name" value="PROTEIN_KINASE_ST"/>
    <property type="match status" value="1"/>
</dbReference>
<keyword evidence="5" id="KW-0808">Transferase</keyword>
<evidence type="ECO:0000313" key="6">
    <source>
        <dbReference type="Proteomes" id="UP000286287"/>
    </source>
</evidence>
<dbReference type="SUPFAM" id="SSF56112">
    <property type="entry name" value="Protein kinase-like (PK-like)"/>
    <property type="match status" value="1"/>
</dbReference>
<dbReference type="GO" id="GO:0005524">
    <property type="term" value="F:ATP binding"/>
    <property type="evidence" value="ECO:0007669"/>
    <property type="project" value="UniProtKB-UniRule"/>
</dbReference>
<feature type="binding site" evidence="3">
    <location>
        <position position="40"/>
    </location>
    <ligand>
        <name>ATP</name>
        <dbReference type="ChEBI" id="CHEBI:30616"/>
    </ligand>
</feature>